<comment type="caution">
    <text evidence="1">The sequence shown here is derived from an EMBL/GenBank/DDBJ whole genome shotgun (WGS) entry which is preliminary data.</text>
</comment>
<evidence type="ECO:0000313" key="1">
    <source>
        <dbReference type="EMBL" id="GIY45700.1"/>
    </source>
</evidence>
<dbReference type="Proteomes" id="UP001054945">
    <property type="component" value="Unassembled WGS sequence"/>
</dbReference>
<organism evidence="1 2">
    <name type="scientific">Caerostris extrusa</name>
    <name type="common">Bark spider</name>
    <name type="synonym">Caerostris bankana</name>
    <dbReference type="NCBI Taxonomy" id="172846"/>
    <lineage>
        <taxon>Eukaryota</taxon>
        <taxon>Metazoa</taxon>
        <taxon>Ecdysozoa</taxon>
        <taxon>Arthropoda</taxon>
        <taxon>Chelicerata</taxon>
        <taxon>Arachnida</taxon>
        <taxon>Araneae</taxon>
        <taxon>Araneomorphae</taxon>
        <taxon>Entelegynae</taxon>
        <taxon>Araneoidea</taxon>
        <taxon>Araneidae</taxon>
        <taxon>Caerostris</taxon>
    </lineage>
</organism>
<proteinExistence type="predicted"/>
<keyword evidence="2" id="KW-1185">Reference proteome</keyword>
<evidence type="ECO:0000313" key="2">
    <source>
        <dbReference type="Proteomes" id="UP001054945"/>
    </source>
</evidence>
<reference evidence="1 2" key="1">
    <citation type="submission" date="2021-06" db="EMBL/GenBank/DDBJ databases">
        <title>Caerostris extrusa draft genome.</title>
        <authorList>
            <person name="Kono N."/>
            <person name="Arakawa K."/>
        </authorList>
    </citation>
    <scope>NUCLEOTIDE SEQUENCE [LARGE SCALE GENOMIC DNA]</scope>
</reference>
<gene>
    <name evidence="1" type="ORF">CEXT_80581</name>
</gene>
<dbReference type="EMBL" id="BPLR01011304">
    <property type="protein sequence ID" value="GIY45700.1"/>
    <property type="molecule type" value="Genomic_DNA"/>
</dbReference>
<dbReference type="AlphaFoldDB" id="A0AAV4THX1"/>
<accession>A0AAV4THX1</accession>
<name>A0AAV4THX1_CAEEX</name>
<sequence length="114" mass="13498">MNTKISFNTLRTRITCKNNYISIQKRLLRKDSSSKIRRKNPPWRLATQRWLLFLRRERESHPLSWICGRRPMALGANSSGEWMLSDIERGDILFVLLYQENSFIYFLSPASHAP</sequence>
<protein>
    <submittedName>
        <fullName evidence="1">Uncharacterized protein</fullName>
    </submittedName>
</protein>